<evidence type="ECO:0000256" key="1">
    <source>
        <dbReference type="ARBA" id="ARBA00008798"/>
    </source>
</evidence>
<dbReference type="EMBL" id="CP040058">
    <property type="protein sequence ID" value="QCP34043.1"/>
    <property type="molecule type" value="Genomic_DNA"/>
</dbReference>
<keyword evidence="12" id="KW-1185">Reference proteome</keyword>
<keyword evidence="5" id="KW-0805">Transcription regulation</keyword>
<dbReference type="GO" id="GO:0016779">
    <property type="term" value="F:nucleotidyltransferase activity"/>
    <property type="evidence" value="ECO:0007669"/>
    <property type="project" value="UniProtKB-KW"/>
</dbReference>
<dbReference type="Proteomes" id="UP000298653">
    <property type="component" value="Chromosome"/>
</dbReference>
<evidence type="ECO:0000256" key="4">
    <source>
        <dbReference type="ARBA" id="ARBA00022695"/>
    </source>
</evidence>
<keyword evidence="4" id="KW-0548">Nucleotidyltransferase</keyword>
<dbReference type="Gene3D" id="1.10.10.1330">
    <property type="entry name" value="RNA polymerase sigma-54 factor, core-binding domain"/>
    <property type="match status" value="1"/>
</dbReference>
<feature type="domain" description="RNA polymerase sigma factor 54 core-binding" evidence="10">
    <location>
        <begin position="71"/>
        <end position="253"/>
    </location>
</feature>
<dbReference type="PROSITE" id="PS00718">
    <property type="entry name" value="SIGMA54_2"/>
    <property type="match status" value="1"/>
</dbReference>
<gene>
    <name evidence="11" type="ORF">AR1Y2_0589</name>
</gene>
<evidence type="ECO:0000313" key="12">
    <source>
        <dbReference type="Proteomes" id="UP000298653"/>
    </source>
</evidence>
<dbReference type="GO" id="GO:0006352">
    <property type="term" value="P:DNA-templated transcription initiation"/>
    <property type="evidence" value="ECO:0007669"/>
    <property type="project" value="InterPro"/>
</dbReference>
<dbReference type="PANTHER" id="PTHR32248">
    <property type="entry name" value="RNA POLYMERASE SIGMA-54 FACTOR"/>
    <property type="match status" value="1"/>
</dbReference>
<name>A0A4P8IE30_9FIRM</name>
<dbReference type="GO" id="GO:0016987">
    <property type="term" value="F:sigma factor activity"/>
    <property type="evidence" value="ECO:0007669"/>
    <property type="project" value="UniProtKB-KW"/>
</dbReference>
<dbReference type="KEGG" id="arf:AR1Y2_0589"/>
<dbReference type="PROSITE" id="PS50044">
    <property type="entry name" value="SIGMA54_3"/>
    <property type="match status" value="1"/>
</dbReference>
<dbReference type="PANTHER" id="PTHR32248:SF4">
    <property type="entry name" value="RNA POLYMERASE SIGMA-54 FACTOR"/>
    <property type="match status" value="1"/>
</dbReference>
<keyword evidence="8" id="KW-0804">Transcription</keyword>
<evidence type="ECO:0000256" key="3">
    <source>
        <dbReference type="ARBA" id="ARBA00022679"/>
    </source>
</evidence>
<dbReference type="GO" id="GO:0000428">
    <property type="term" value="C:DNA-directed RNA polymerase complex"/>
    <property type="evidence" value="ECO:0007669"/>
    <property type="project" value="UniProtKB-KW"/>
</dbReference>
<proteinExistence type="inferred from homology"/>
<dbReference type="AlphaFoldDB" id="A0A4P8IE30"/>
<keyword evidence="3" id="KW-0808">Transferase</keyword>
<dbReference type="OrthoDB" id="9814402at2"/>
<dbReference type="PRINTS" id="PR00045">
    <property type="entry name" value="SIGMA54FCT"/>
</dbReference>
<evidence type="ECO:0000259" key="10">
    <source>
        <dbReference type="Pfam" id="PF04963"/>
    </source>
</evidence>
<keyword evidence="7" id="KW-0238">DNA-binding</keyword>
<evidence type="ECO:0000259" key="9">
    <source>
        <dbReference type="Pfam" id="PF04552"/>
    </source>
</evidence>
<sequence>MDTSYRTNLELNQKQQLSQSQIQSLNILSLDNGELSEFLQNEYIENPILDYSPPSSCAPVSDSQAFDIPAENTEEVKTFLLDQLNQNDFSSAEWQTMKFMIDCLDSGGFFRISFHELSTLLTIPEKEIKRCYEVLSDLEPAGIFSRDLSQCLLKQLDIQGKKTEILEQIIKNHLDDIALGHISTISRSLKICTADVRKNIAIIRNLNSKPLQGFSTAKTEYITPDIIVSVQEDQWEIQLNDDWVGNYSLNDYYIKMLKDTKDPELKEYFQKKYERCRFLMASIEQRRHTILKITEALLKRQPDFFLNHGCLKPMTMNDVAEDIEMHVSTVSRGIKGKYLQFPCGVVSMRSLFTGASPCSGASVSSTDIKTVLKQLVASEDPRKPYSDQKLCTLLKEKGISISRRTVAKYREQLGIKGTYDRKEL</sequence>
<dbReference type="RefSeq" id="WP_137327626.1">
    <property type="nucleotide sequence ID" value="NZ_CP040058.1"/>
</dbReference>
<dbReference type="GO" id="GO:0003677">
    <property type="term" value="F:DNA binding"/>
    <property type="evidence" value="ECO:0007669"/>
    <property type="project" value="UniProtKB-KW"/>
</dbReference>
<dbReference type="Pfam" id="PF00309">
    <property type="entry name" value="Sigma54_AID"/>
    <property type="match status" value="1"/>
</dbReference>
<evidence type="ECO:0000256" key="6">
    <source>
        <dbReference type="ARBA" id="ARBA00023082"/>
    </source>
</evidence>
<dbReference type="GO" id="GO:0001216">
    <property type="term" value="F:DNA-binding transcription activator activity"/>
    <property type="evidence" value="ECO:0007669"/>
    <property type="project" value="InterPro"/>
</dbReference>
<dbReference type="Pfam" id="PF04963">
    <property type="entry name" value="Sigma54_CBD"/>
    <property type="match status" value="1"/>
</dbReference>
<dbReference type="PIRSF" id="PIRSF000774">
    <property type="entry name" value="RpoN"/>
    <property type="match status" value="1"/>
</dbReference>
<evidence type="ECO:0000256" key="5">
    <source>
        <dbReference type="ARBA" id="ARBA00023015"/>
    </source>
</evidence>
<dbReference type="InterPro" id="IPR000394">
    <property type="entry name" value="RNA_pol_sigma_54"/>
</dbReference>
<keyword evidence="2" id="KW-0240">DNA-directed RNA polymerase</keyword>
<dbReference type="InterPro" id="IPR038709">
    <property type="entry name" value="RpoN_core-bd_sf"/>
</dbReference>
<dbReference type="Gene3D" id="1.10.10.60">
    <property type="entry name" value="Homeodomain-like"/>
    <property type="match status" value="1"/>
</dbReference>
<evidence type="ECO:0000256" key="8">
    <source>
        <dbReference type="ARBA" id="ARBA00023163"/>
    </source>
</evidence>
<reference evidence="11 12" key="1">
    <citation type="submission" date="2019-05" db="EMBL/GenBank/DDBJ databases">
        <title>Complete genome sequencing of Anaerostipes rhamnosivorans.</title>
        <authorList>
            <person name="Bui T.P.N."/>
            <person name="de Vos W.M."/>
        </authorList>
    </citation>
    <scope>NUCLEOTIDE SEQUENCE [LARGE SCALE GENOMIC DNA]</scope>
    <source>
        <strain evidence="11 12">1y2</strain>
    </source>
</reference>
<dbReference type="NCBIfam" id="TIGR02395">
    <property type="entry name" value="rpoN_sigma"/>
    <property type="match status" value="1"/>
</dbReference>
<dbReference type="InterPro" id="IPR007046">
    <property type="entry name" value="RNA_pol_sigma_54_core-bd"/>
</dbReference>
<evidence type="ECO:0000256" key="7">
    <source>
        <dbReference type="ARBA" id="ARBA00023125"/>
    </source>
</evidence>
<evidence type="ECO:0000256" key="2">
    <source>
        <dbReference type="ARBA" id="ARBA00022478"/>
    </source>
</evidence>
<dbReference type="PROSITE" id="PS00717">
    <property type="entry name" value="SIGMA54_1"/>
    <property type="match status" value="1"/>
</dbReference>
<comment type="similarity">
    <text evidence="1">Belongs to the sigma-54 factor family.</text>
</comment>
<protein>
    <submittedName>
        <fullName evidence="11">RNA polymerase sigma-54 factor RpoN</fullName>
    </submittedName>
</protein>
<organism evidence="11 12">
    <name type="scientific">Anaerostipes rhamnosivorans</name>
    <dbReference type="NCBI Taxonomy" id="1229621"/>
    <lineage>
        <taxon>Bacteria</taxon>
        <taxon>Bacillati</taxon>
        <taxon>Bacillota</taxon>
        <taxon>Clostridia</taxon>
        <taxon>Lachnospirales</taxon>
        <taxon>Lachnospiraceae</taxon>
        <taxon>Anaerostipes</taxon>
    </lineage>
</organism>
<feature type="domain" description="RNA polymerase sigma factor 54 DNA-binding" evidence="9">
    <location>
        <begin position="267"/>
        <end position="422"/>
    </location>
</feature>
<accession>A0A4P8IE30</accession>
<keyword evidence="6" id="KW-0731">Sigma factor</keyword>
<evidence type="ECO:0000313" key="11">
    <source>
        <dbReference type="EMBL" id="QCP34043.1"/>
    </source>
</evidence>
<dbReference type="InterPro" id="IPR007634">
    <property type="entry name" value="RNA_pol_sigma_54_DNA-bd"/>
</dbReference>
<dbReference type="Pfam" id="PF04552">
    <property type="entry name" value="Sigma54_DBD"/>
    <property type="match status" value="1"/>
</dbReference>